<dbReference type="InterPro" id="IPR000504">
    <property type="entry name" value="RRM_dom"/>
</dbReference>
<keyword evidence="25" id="KW-1185">Reference proteome</keyword>
<dbReference type="EC" id="2.1.1.229" evidence="5"/>
<comment type="catalytic activity">
    <reaction evidence="16">
        <text>5-(carboxymethyl)uridine(34) in tRNA + S-adenosyl-L-methionine = 5-(2-methoxy-2-oxoethyl)uridine(34) in tRNA + S-adenosyl-L-homocysteine</text>
        <dbReference type="Rhea" id="RHEA:43208"/>
        <dbReference type="Rhea" id="RHEA-COMP:10407"/>
        <dbReference type="Rhea" id="RHEA-COMP:10408"/>
        <dbReference type="ChEBI" id="CHEBI:57856"/>
        <dbReference type="ChEBI" id="CHEBI:59789"/>
        <dbReference type="ChEBI" id="CHEBI:74851"/>
        <dbReference type="ChEBI" id="CHEBI:74882"/>
        <dbReference type="EC" id="2.1.1.229"/>
    </reaction>
</comment>
<dbReference type="EMBL" id="RCHS01001028">
    <property type="protein sequence ID" value="RMX55553.1"/>
    <property type="molecule type" value="Genomic_DNA"/>
</dbReference>
<feature type="region of interest" description="Disordered" evidence="21">
    <location>
        <begin position="560"/>
        <end position="603"/>
    </location>
</feature>
<name>A0A3M6UPD2_POCDA</name>
<evidence type="ECO:0000256" key="6">
    <source>
        <dbReference type="ARBA" id="ARBA00022490"/>
    </source>
</evidence>
<dbReference type="OMA" id="KYLGCNP"/>
<gene>
    <name evidence="24" type="ORF">pdam_00001747</name>
</gene>
<evidence type="ECO:0000256" key="7">
    <source>
        <dbReference type="ARBA" id="ARBA00022603"/>
    </source>
</evidence>
<evidence type="ECO:0000256" key="21">
    <source>
        <dbReference type="SAM" id="MobiDB-lite"/>
    </source>
</evidence>
<dbReference type="PROSITE" id="PS51471">
    <property type="entry name" value="FE2OG_OXY"/>
    <property type="match status" value="1"/>
</dbReference>
<accession>A0A3M6UPD2</accession>
<evidence type="ECO:0000256" key="20">
    <source>
        <dbReference type="PROSITE-ProRule" id="PRU00176"/>
    </source>
</evidence>
<keyword evidence="6" id="KW-0963">Cytoplasm</keyword>
<proteinExistence type="inferred from homology"/>
<evidence type="ECO:0000313" key="24">
    <source>
        <dbReference type="EMBL" id="RMX55553.1"/>
    </source>
</evidence>
<dbReference type="STRING" id="46731.A0A3M6UPD2"/>
<feature type="domain" description="Fe2OG dioxygenase" evidence="23">
    <location>
        <begin position="231"/>
        <end position="367"/>
    </location>
</feature>
<dbReference type="PROSITE" id="PS50102">
    <property type="entry name" value="RRM"/>
    <property type="match status" value="1"/>
</dbReference>
<feature type="domain" description="RRM" evidence="22">
    <location>
        <begin position="48"/>
        <end position="111"/>
    </location>
</feature>
<evidence type="ECO:0000256" key="1">
    <source>
        <dbReference type="ARBA" id="ARBA00001954"/>
    </source>
</evidence>
<evidence type="ECO:0000256" key="17">
    <source>
        <dbReference type="ARBA" id="ARBA00045506"/>
    </source>
</evidence>
<evidence type="ECO:0000256" key="19">
    <source>
        <dbReference type="ARBA" id="ARBA00049802"/>
    </source>
</evidence>
<evidence type="ECO:0000256" key="13">
    <source>
        <dbReference type="ARBA" id="ARBA00023004"/>
    </source>
</evidence>
<dbReference type="GO" id="GO:0030488">
    <property type="term" value="P:tRNA methylation"/>
    <property type="evidence" value="ECO:0007669"/>
    <property type="project" value="TreeGrafter"/>
</dbReference>
<dbReference type="InterPro" id="IPR013216">
    <property type="entry name" value="Methyltransf_11"/>
</dbReference>
<dbReference type="Pfam" id="PF13532">
    <property type="entry name" value="2OG-FeII_Oxy_2"/>
    <property type="match status" value="1"/>
</dbReference>
<dbReference type="SUPFAM" id="SSF53335">
    <property type="entry name" value="S-adenosyl-L-methionine-dependent methyltransferases"/>
    <property type="match status" value="1"/>
</dbReference>
<dbReference type="InterPro" id="IPR029063">
    <property type="entry name" value="SAM-dependent_MTases_sf"/>
</dbReference>
<comment type="function">
    <text evidence="17">Catalyzes the methylation of 5-carboxymethyl uridine to 5-methylcarboxymethyl uridine at the wobble position of the anticodon loop in tRNA via its methyltransferase domain. Catalyzes the last step in the formation of 5-methylcarboxymethyl uridine at the wobble position of the anticodon loop in target tRNA. Has a preference for tRNA(Arg) and tRNA(Glu), and does not bind tRNA(Lys). Binds tRNA and catalyzes the iron and alpha-ketoglutarate dependent hydroxylation of 5-methylcarboxymethyl uridine at the wobble position of the anticodon loop in tRNA via its dioxygenase domain, giving rise to 5-(S)-methoxycarbonylhydroxymethyluridine; has a preference for tRNA(Gly). Required for normal survival after DNA damage. May inhibit apoptosis and promote cell survival and angiogenesis.</text>
</comment>
<dbReference type="GO" id="GO:0005634">
    <property type="term" value="C:nucleus"/>
    <property type="evidence" value="ECO:0007669"/>
    <property type="project" value="UniProtKB-SubCell"/>
</dbReference>
<dbReference type="Gene3D" id="2.60.120.590">
    <property type="entry name" value="Alpha-ketoglutarate-dependent dioxygenase AlkB-like"/>
    <property type="match status" value="1"/>
</dbReference>
<keyword evidence="11" id="KW-0862">Zinc</keyword>
<keyword evidence="9" id="KW-0949">S-adenosyl-L-methionine</keyword>
<dbReference type="PANTHER" id="PTHR13069">
    <property type="entry name" value="ALKYLATED DNA REPAIR PROTEIN ALKB HOMOLOG 8"/>
    <property type="match status" value="1"/>
</dbReference>
<dbReference type="Gene3D" id="3.40.50.150">
    <property type="entry name" value="Vaccinia Virus protein VP39"/>
    <property type="match status" value="1"/>
</dbReference>
<reference evidence="24 25" key="1">
    <citation type="journal article" date="2018" name="Sci. Rep.">
        <title>Comparative analysis of the Pocillopora damicornis genome highlights role of immune system in coral evolution.</title>
        <authorList>
            <person name="Cunning R."/>
            <person name="Bay R.A."/>
            <person name="Gillette P."/>
            <person name="Baker A.C."/>
            <person name="Traylor-Knowles N."/>
        </authorList>
    </citation>
    <scope>NUCLEOTIDE SEQUENCE [LARGE SCALE GENOMIC DNA]</scope>
    <source>
        <strain evidence="24">RSMAS</strain>
        <tissue evidence="24">Whole animal</tissue>
    </source>
</reference>
<dbReference type="GO" id="GO:0000049">
    <property type="term" value="F:tRNA binding"/>
    <property type="evidence" value="ECO:0007669"/>
    <property type="project" value="TreeGrafter"/>
</dbReference>
<evidence type="ECO:0000256" key="10">
    <source>
        <dbReference type="ARBA" id="ARBA00022723"/>
    </source>
</evidence>
<dbReference type="Pfam" id="PF00076">
    <property type="entry name" value="RRM_1"/>
    <property type="match status" value="1"/>
</dbReference>
<evidence type="ECO:0000256" key="8">
    <source>
        <dbReference type="ARBA" id="ARBA00022679"/>
    </source>
</evidence>
<evidence type="ECO:0000313" key="25">
    <source>
        <dbReference type="Proteomes" id="UP000275408"/>
    </source>
</evidence>
<evidence type="ECO:0000256" key="12">
    <source>
        <dbReference type="ARBA" id="ARBA00022884"/>
    </source>
</evidence>
<dbReference type="GO" id="GO:0005737">
    <property type="term" value="C:cytoplasm"/>
    <property type="evidence" value="ECO:0007669"/>
    <property type="project" value="UniProtKB-SubCell"/>
</dbReference>
<dbReference type="InterPro" id="IPR037151">
    <property type="entry name" value="AlkB-like_sf"/>
</dbReference>
<dbReference type="OrthoDB" id="271595at2759"/>
<comment type="cofactor">
    <cofactor evidence="1">
        <name>Fe(2+)</name>
        <dbReference type="ChEBI" id="CHEBI:29033"/>
    </cofactor>
</comment>
<dbReference type="PANTHER" id="PTHR13069:SF21">
    <property type="entry name" value="ALKYLATED DNA REPAIR PROTEIN ALKB HOMOLOG 8"/>
    <property type="match status" value="1"/>
</dbReference>
<sequence>MATSNAMKSCATKLTKAEKKALRKQTRLINSLRRNNADLATVSELPTRHLMVGNGGFMCGIDRRQIFSLFQKFGNIERLLMFPGRSFSFITFEHVSESVKAMEKVHGRVLDCPSEFPRPDVRFYLSFLTNVPDNVSFEKQATPSGLVLVDDFVTEVEEAQLIQALGWRSGGRENEIQGTANQQLRHRRVKHFGYEFLYGSSNVDKSNPLPDGIPSVCDELLDRVQEKVIWKPDQMTVNEYKPGHGIPPHIDTHSAFEDGIVSLSLGSQVTMEFRHPDGRHVSVVLPRRSLLIMTGESRYLWSHGITPRKYDIIHDVKSTSNEGTGYEENSKKPETNSAQGTSNITAEEGMTLFERETRISLTLRKVRQTPCNCAFPAQCDSQTGNKTSAAIPPSSDVPTTIGEAQKLEKLHVHEVYEKIAPHFSGTRHSPWPKVAEFLRNQPVGSLVADVGCGNGKYLGINDNLFKTGSDRSFNLASICRERGHSVIVCDILSLPYRSDVFDVTLCIAVLHHLATAERRLEGLKELVRITRPGGLVLVYVWALEQEVKKVKKKQLKEVEFRERNDHHTGPEDVSNKNETSEKSKAVGNFSANNEPFPNKSKPLDDNCSTRLMVNASRESFEQQDLFVPWKYSGSGKQHEKQEKDTEESGEGTDGHVYHRYYHVFQDGELRELCSRLSNVTVEEHYYDRGNWCVVLRKKK</sequence>
<keyword evidence="14" id="KW-0539">Nucleus</keyword>
<evidence type="ECO:0000256" key="9">
    <source>
        <dbReference type="ARBA" id="ARBA00022691"/>
    </source>
</evidence>
<comment type="similarity">
    <text evidence="4">Belongs to the alkB family.</text>
</comment>
<dbReference type="AlphaFoldDB" id="A0A3M6UPD2"/>
<dbReference type="GO" id="GO:0106335">
    <property type="term" value="F:tRNA (5-carboxymethyluridine(34)-5-O)-methyltransferase activity"/>
    <property type="evidence" value="ECO:0007669"/>
    <property type="project" value="UniProtKB-EC"/>
</dbReference>
<comment type="caution">
    <text evidence="24">The sequence shown here is derived from an EMBL/GenBank/DDBJ whole genome shotgun (WGS) entry which is preliminary data.</text>
</comment>
<dbReference type="InterPro" id="IPR012677">
    <property type="entry name" value="Nucleotide-bd_a/b_plait_sf"/>
</dbReference>
<feature type="region of interest" description="Disordered" evidence="21">
    <location>
        <begin position="631"/>
        <end position="653"/>
    </location>
</feature>
<evidence type="ECO:0000256" key="5">
    <source>
        <dbReference type="ARBA" id="ARBA00012808"/>
    </source>
</evidence>
<evidence type="ECO:0000256" key="15">
    <source>
        <dbReference type="ARBA" id="ARBA00023268"/>
    </source>
</evidence>
<dbReference type="CDD" id="cd12431">
    <property type="entry name" value="RRM_ALKBH8"/>
    <property type="match status" value="1"/>
</dbReference>
<keyword evidence="15" id="KW-0511">Multifunctional enzyme</keyword>
<feature type="compositionally biased region" description="Basic and acidic residues" evidence="21">
    <location>
        <begin position="560"/>
        <end position="584"/>
    </location>
</feature>
<protein>
    <recommendedName>
        <fullName evidence="5">tRNA (carboxymethyluridine(34)-5-O)-methyltransferase</fullName>
        <ecNumber evidence="5">2.1.1.229</ecNumber>
    </recommendedName>
    <alternativeName>
        <fullName evidence="18">Alkylated DNA repair protein alkB homolog 8</fullName>
    </alternativeName>
    <alternativeName>
        <fullName evidence="19">S-adenosyl-L-methionine-dependent tRNA methyltransferase ALKBH8</fullName>
    </alternativeName>
</protein>
<organism evidence="24 25">
    <name type="scientific">Pocillopora damicornis</name>
    <name type="common">Cauliflower coral</name>
    <name type="synonym">Millepora damicornis</name>
    <dbReference type="NCBI Taxonomy" id="46731"/>
    <lineage>
        <taxon>Eukaryota</taxon>
        <taxon>Metazoa</taxon>
        <taxon>Cnidaria</taxon>
        <taxon>Anthozoa</taxon>
        <taxon>Hexacorallia</taxon>
        <taxon>Scleractinia</taxon>
        <taxon>Astrocoeniina</taxon>
        <taxon>Pocilloporidae</taxon>
        <taxon>Pocillopora</taxon>
    </lineage>
</organism>
<comment type="subcellular location">
    <subcellularLocation>
        <location evidence="3">Cytoplasm</location>
    </subcellularLocation>
    <subcellularLocation>
        <location evidence="2">Nucleus</location>
    </subcellularLocation>
</comment>
<dbReference type="Proteomes" id="UP000275408">
    <property type="component" value="Unassembled WGS sequence"/>
</dbReference>
<dbReference type="CDD" id="cd02440">
    <property type="entry name" value="AdoMet_MTases"/>
    <property type="match status" value="1"/>
</dbReference>
<evidence type="ECO:0000256" key="3">
    <source>
        <dbReference type="ARBA" id="ARBA00004496"/>
    </source>
</evidence>
<dbReference type="InterPro" id="IPR034256">
    <property type="entry name" value="ALKBH8_RRM"/>
</dbReference>
<dbReference type="SUPFAM" id="SSF51197">
    <property type="entry name" value="Clavaminate synthase-like"/>
    <property type="match status" value="1"/>
</dbReference>
<dbReference type="InterPro" id="IPR027450">
    <property type="entry name" value="AlkB-like"/>
</dbReference>
<keyword evidence="7" id="KW-0489">Methyltransferase</keyword>
<dbReference type="GO" id="GO:0008757">
    <property type="term" value="F:S-adenosylmethionine-dependent methyltransferase activity"/>
    <property type="evidence" value="ECO:0007669"/>
    <property type="project" value="InterPro"/>
</dbReference>
<dbReference type="Gene3D" id="3.30.70.330">
    <property type="match status" value="1"/>
</dbReference>
<feature type="region of interest" description="Disordered" evidence="21">
    <location>
        <begin position="321"/>
        <end position="341"/>
    </location>
</feature>
<dbReference type="InterPro" id="IPR005123">
    <property type="entry name" value="Oxoglu/Fe-dep_dioxygenase_dom"/>
</dbReference>
<evidence type="ECO:0000259" key="22">
    <source>
        <dbReference type="PROSITE" id="PS50102"/>
    </source>
</evidence>
<evidence type="ECO:0000256" key="14">
    <source>
        <dbReference type="ARBA" id="ARBA00023242"/>
    </source>
</evidence>
<evidence type="ECO:0000256" key="2">
    <source>
        <dbReference type="ARBA" id="ARBA00004123"/>
    </source>
</evidence>
<keyword evidence="12 20" id="KW-0694">RNA-binding</keyword>
<keyword evidence="10" id="KW-0479">Metal-binding</keyword>
<keyword evidence="13" id="KW-0408">Iron</keyword>
<evidence type="ECO:0000256" key="16">
    <source>
        <dbReference type="ARBA" id="ARBA00034996"/>
    </source>
</evidence>
<dbReference type="Pfam" id="PF08241">
    <property type="entry name" value="Methyltransf_11"/>
    <property type="match status" value="1"/>
</dbReference>
<dbReference type="GO" id="GO:0046872">
    <property type="term" value="F:metal ion binding"/>
    <property type="evidence" value="ECO:0007669"/>
    <property type="project" value="UniProtKB-KW"/>
</dbReference>
<dbReference type="SUPFAM" id="SSF54928">
    <property type="entry name" value="RNA-binding domain, RBD"/>
    <property type="match status" value="1"/>
</dbReference>
<evidence type="ECO:0000259" key="23">
    <source>
        <dbReference type="PROSITE" id="PS51471"/>
    </source>
</evidence>
<evidence type="ECO:0000256" key="4">
    <source>
        <dbReference type="ARBA" id="ARBA00007879"/>
    </source>
</evidence>
<evidence type="ECO:0000256" key="18">
    <source>
        <dbReference type="ARBA" id="ARBA00049786"/>
    </source>
</evidence>
<dbReference type="GO" id="GO:0002098">
    <property type="term" value="P:tRNA wobble uridine modification"/>
    <property type="evidence" value="ECO:0007669"/>
    <property type="project" value="TreeGrafter"/>
</dbReference>
<dbReference type="InterPro" id="IPR051422">
    <property type="entry name" value="AlkB_tRNA_MeTrf/Diox"/>
</dbReference>
<dbReference type="InterPro" id="IPR035979">
    <property type="entry name" value="RBD_domain_sf"/>
</dbReference>
<evidence type="ECO:0000256" key="11">
    <source>
        <dbReference type="ARBA" id="ARBA00022833"/>
    </source>
</evidence>
<keyword evidence="8" id="KW-0808">Transferase</keyword>